<proteinExistence type="predicted"/>
<protein>
    <submittedName>
        <fullName evidence="1">Uncharacterized protein</fullName>
    </submittedName>
</protein>
<dbReference type="Proteomes" id="UP000256964">
    <property type="component" value="Unassembled WGS sequence"/>
</dbReference>
<evidence type="ECO:0000313" key="1">
    <source>
        <dbReference type="EMBL" id="RDX44248.1"/>
    </source>
</evidence>
<evidence type="ECO:0000313" key="2">
    <source>
        <dbReference type="Proteomes" id="UP000256964"/>
    </source>
</evidence>
<gene>
    <name evidence="1" type="ORF">OH76DRAFT_1104073</name>
</gene>
<name>A0A371CVD5_9APHY</name>
<keyword evidence="2" id="KW-1185">Reference proteome</keyword>
<accession>A0A371CVD5</accession>
<reference evidence="1 2" key="1">
    <citation type="journal article" date="2018" name="Biotechnol. Biofuels">
        <title>Integrative visual omics of the white-rot fungus Polyporus brumalis exposes the biotechnological potential of its oxidative enzymes for delignifying raw plant biomass.</title>
        <authorList>
            <person name="Miyauchi S."/>
            <person name="Rancon A."/>
            <person name="Drula E."/>
            <person name="Hage H."/>
            <person name="Chaduli D."/>
            <person name="Favel A."/>
            <person name="Grisel S."/>
            <person name="Henrissat B."/>
            <person name="Herpoel-Gimbert I."/>
            <person name="Ruiz-Duenas F.J."/>
            <person name="Chevret D."/>
            <person name="Hainaut M."/>
            <person name="Lin J."/>
            <person name="Wang M."/>
            <person name="Pangilinan J."/>
            <person name="Lipzen A."/>
            <person name="Lesage-Meessen L."/>
            <person name="Navarro D."/>
            <person name="Riley R."/>
            <person name="Grigoriev I.V."/>
            <person name="Zhou S."/>
            <person name="Raouche S."/>
            <person name="Rosso M.N."/>
        </authorList>
    </citation>
    <scope>NUCLEOTIDE SEQUENCE [LARGE SCALE GENOMIC DNA]</scope>
    <source>
        <strain evidence="1 2">BRFM 1820</strain>
    </source>
</reference>
<dbReference type="AlphaFoldDB" id="A0A371CVD5"/>
<dbReference type="EMBL" id="KZ857452">
    <property type="protein sequence ID" value="RDX44248.1"/>
    <property type="molecule type" value="Genomic_DNA"/>
</dbReference>
<organism evidence="1 2">
    <name type="scientific">Lentinus brumalis</name>
    <dbReference type="NCBI Taxonomy" id="2498619"/>
    <lineage>
        <taxon>Eukaryota</taxon>
        <taxon>Fungi</taxon>
        <taxon>Dikarya</taxon>
        <taxon>Basidiomycota</taxon>
        <taxon>Agaricomycotina</taxon>
        <taxon>Agaricomycetes</taxon>
        <taxon>Polyporales</taxon>
        <taxon>Polyporaceae</taxon>
        <taxon>Lentinus</taxon>
    </lineage>
</organism>
<sequence length="194" mass="20480">MSLASPGAIPCRPQEPCCRATEHERTGYEHCACTHEHRSDCLHAPGFVGFGVYAGRPRSDASRGSTFASMIRPRLQSAVGRVFAGSRGKSTLPGARSRMFAPAAQTTRTGLVRAVQRRCSDVVTVGGRDEAGERSRVAKGRTGNGIACSARFLDALGLPLCALVHGCTMGVETVVHTSYVLTFARTGARGCCAP</sequence>